<evidence type="ECO:0000313" key="3">
    <source>
        <dbReference type="Proteomes" id="UP000518206"/>
    </source>
</evidence>
<feature type="chain" id="PRO_5038897250" evidence="1">
    <location>
        <begin position="26"/>
        <end position="459"/>
    </location>
</feature>
<dbReference type="EMBL" id="JACHVX010000001">
    <property type="protein sequence ID" value="MBB2921341.1"/>
    <property type="molecule type" value="Genomic_DNA"/>
</dbReference>
<dbReference type="InterPro" id="IPR006059">
    <property type="entry name" value="SBP"/>
</dbReference>
<dbReference type="Pfam" id="PF13416">
    <property type="entry name" value="SBP_bac_8"/>
    <property type="match status" value="1"/>
</dbReference>
<comment type="caution">
    <text evidence="2">The sequence shown here is derived from an EMBL/GenBank/DDBJ whole genome shotgun (WGS) entry which is preliminary data.</text>
</comment>
<dbReference type="InterPro" id="IPR050490">
    <property type="entry name" value="Bact_solute-bd_prot1"/>
</dbReference>
<dbReference type="RefSeq" id="WP_183294377.1">
    <property type="nucleotide sequence ID" value="NZ_JACHVX010000001.1"/>
</dbReference>
<keyword evidence="1" id="KW-0732">Signal</keyword>
<name>A0A7W4YAF2_9CELL</name>
<sequence length="459" mass="48946">MKFSRSTTTKALTSVLALGLAAACAPGGDDAESADGEKLTLSVVSLVPGSEAEAFAAFDERVAAFEAANPDIDVESEEYEWEAATFASQLAGGTLPDVFEIPLTDAKTLIANGQLANLQEEFSTLPYADQFNKELLEAGKDDAGEVYAIPAKSIYGVALHYNRALFQQAGLDPDSPPTSWDQVREYAKQIKTATGVPGYATIAASNAAGWQLAAATYARGGRLQEVDGDTVTATVDNDATHDHLEFLKALRWEDDSILADTTLSWETANQAFAAGQFAMYTSGSDIYNTLVENYATTGEDYGLTAIPLDGDDAGVLAGGTMAAVGAEVDEETQAAAVKWIDFFYLSNLLDEEQAIANAEVRAANNQTVGTPVLPIFSREQYETANEWVAQYINVPLEQMEGYTSVMFDQPVVGEPSVKGQDTYAALEVPIQSVLTDANADVEGLLETANQDVQTLLDEG</sequence>
<evidence type="ECO:0000256" key="1">
    <source>
        <dbReference type="SAM" id="SignalP"/>
    </source>
</evidence>
<dbReference type="SUPFAM" id="SSF53850">
    <property type="entry name" value="Periplasmic binding protein-like II"/>
    <property type="match status" value="1"/>
</dbReference>
<dbReference type="Proteomes" id="UP000518206">
    <property type="component" value="Unassembled WGS sequence"/>
</dbReference>
<proteinExistence type="predicted"/>
<protein>
    <submittedName>
        <fullName evidence="2">ABC-type glycerol-3-phosphate transport system substrate-binding protein</fullName>
    </submittedName>
</protein>
<dbReference type="PROSITE" id="PS51257">
    <property type="entry name" value="PROKAR_LIPOPROTEIN"/>
    <property type="match status" value="1"/>
</dbReference>
<feature type="signal peptide" evidence="1">
    <location>
        <begin position="1"/>
        <end position="25"/>
    </location>
</feature>
<gene>
    <name evidence="2" type="ORF">FHR80_000235</name>
</gene>
<evidence type="ECO:0000313" key="2">
    <source>
        <dbReference type="EMBL" id="MBB2921341.1"/>
    </source>
</evidence>
<dbReference type="PANTHER" id="PTHR43649:SF16">
    <property type="entry name" value="SUGAR-BINDING LIPOPROTEIN"/>
    <property type="match status" value="1"/>
</dbReference>
<organism evidence="2 3">
    <name type="scientific">Cellulomonas cellasea</name>
    <dbReference type="NCBI Taxonomy" id="43670"/>
    <lineage>
        <taxon>Bacteria</taxon>
        <taxon>Bacillati</taxon>
        <taxon>Actinomycetota</taxon>
        <taxon>Actinomycetes</taxon>
        <taxon>Micrococcales</taxon>
        <taxon>Cellulomonadaceae</taxon>
        <taxon>Cellulomonas</taxon>
    </lineage>
</organism>
<accession>A0A7W4YAF2</accession>
<dbReference type="Gene3D" id="3.40.190.10">
    <property type="entry name" value="Periplasmic binding protein-like II"/>
    <property type="match status" value="1"/>
</dbReference>
<dbReference type="AlphaFoldDB" id="A0A7W4YAF2"/>
<dbReference type="PANTHER" id="PTHR43649">
    <property type="entry name" value="ARABINOSE-BINDING PROTEIN-RELATED"/>
    <property type="match status" value="1"/>
</dbReference>
<reference evidence="2 3" key="1">
    <citation type="submission" date="2020-08" db="EMBL/GenBank/DDBJ databases">
        <title>The Agave Microbiome: Exploring the role of microbial communities in plant adaptations to desert environments.</title>
        <authorList>
            <person name="Partida-Martinez L.P."/>
        </authorList>
    </citation>
    <scope>NUCLEOTIDE SEQUENCE [LARGE SCALE GENOMIC DNA]</scope>
    <source>
        <strain evidence="2 3">RAS26</strain>
    </source>
</reference>
<reference evidence="2 3" key="2">
    <citation type="submission" date="2020-08" db="EMBL/GenBank/DDBJ databases">
        <authorList>
            <person name="Partida-Martinez L."/>
            <person name="Huntemann M."/>
            <person name="Clum A."/>
            <person name="Wang J."/>
            <person name="Palaniappan K."/>
            <person name="Ritter S."/>
            <person name="Chen I.-M."/>
            <person name="Stamatis D."/>
            <person name="Reddy T."/>
            <person name="O'Malley R."/>
            <person name="Daum C."/>
            <person name="Shapiro N."/>
            <person name="Ivanova N."/>
            <person name="Kyrpides N."/>
            <person name="Woyke T."/>
        </authorList>
    </citation>
    <scope>NUCLEOTIDE SEQUENCE [LARGE SCALE GENOMIC DNA]</scope>
    <source>
        <strain evidence="2 3">RAS26</strain>
    </source>
</reference>